<evidence type="ECO:0000259" key="1">
    <source>
        <dbReference type="Pfam" id="PF00144"/>
    </source>
</evidence>
<dbReference type="RefSeq" id="WP_380751438.1">
    <property type="nucleotide sequence ID" value="NZ_JBHULT010000008.1"/>
</dbReference>
<feature type="domain" description="Beta-lactamase-related" evidence="1">
    <location>
        <begin position="74"/>
        <end position="390"/>
    </location>
</feature>
<gene>
    <name evidence="2" type="ORF">ACFSTG_09135</name>
</gene>
<reference evidence="3" key="1">
    <citation type="journal article" date="2019" name="Int. J. Syst. Evol. Microbiol.">
        <title>The Global Catalogue of Microorganisms (GCM) 10K type strain sequencing project: providing services to taxonomists for standard genome sequencing and annotation.</title>
        <authorList>
            <consortium name="The Broad Institute Genomics Platform"/>
            <consortium name="The Broad Institute Genome Sequencing Center for Infectious Disease"/>
            <person name="Wu L."/>
            <person name="Ma J."/>
        </authorList>
    </citation>
    <scope>NUCLEOTIDE SEQUENCE [LARGE SCALE GENOMIC DNA]</scope>
    <source>
        <strain evidence="3">KCTC 42585</strain>
    </source>
</reference>
<sequence length="400" mass="45247">MKKTIFFVLAAILVLGCQQNKTKLSDSKTVSDSTLKTYFESSSIPAAVMGTIDADGNMTWYHFGPSIWEDSTTVISENNIFRLFSMTKAITSVAALQLVEKGLIGLDDPLNELMPEMVSIPILTKEGDLIKSDQIITLRHLLNNTSGFGNVYFSSRLYNFNPENWDYKDKPRLFEPGTAYAYGTGLDWAGKVIEKLSGQDLETYFRENITGPLKMNDTWFNVPADLSQKIVTFGRRDSLGIINALAHIPEKPDTDYKGAMGLYGSPGDYLKFLNCMLNFGKYEGGQLLKTETAELMFEDSLPKEIKIPAVEQFDNGGIIGFSGEQIDQMKNDRWGYGWYIESDENSDRPVNSVYWGGVNTYYTLDPQNKIALVFFANYFPANDKESYDFYKLYEKEVYSR</sequence>
<dbReference type="SUPFAM" id="SSF56601">
    <property type="entry name" value="beta-lactamase/transpeptidase-like"/>
    <property type="match status" value="1"/>
</dbReference>
<dbReference type="InterPro" id="IPR050789">
    <property type="entry name" value="Diverse_Enzym_Activities"/>
</dbReference>
<dbReference type="Gene3D" id="3.40.710.10">
    <property type="entry name" value="DD-peptidase/beta-lactamase superfamily"/>
    <property type="match status" value="1"/>
</dbReference>
<keyword evidence="2" id="KW-0378">Hydrolase</keyword>
<organism evidence="2 3">
    <name type="scientific">Salinimicrobium flavum</name>
    <dbReference type="NCBI Taxonomy" id="1737065"/>
    <lineage>
        <taxon>Bacteria</taxon>
        <taxon>Pseudomonadati</taxon>
        <taxon>Bacteroidota</taxon>
        <taxon>Flavobacteriia</taxon>
        <taxon>Flavobacteriales</taxon>
        <taxon>Flavobacteriaceae</taxon>
        <taxon>Salinimicrobium</taxon>
    </lineage>
</organism>
<dbReference type="GO" id="GO:0016787">
    <property type="term" value="F:hydrolase activity"/>
    <property type="evidence" value="ECO:0007669"/>
    <property type="project" value="UniProtKB-KW"/>
</dbReference>
<dbReference type="InterPro" id="IPR012338">
    <property type="entry name" value="Beta-lactam/transpept-like"/>
</dbReference>
<name>A0ABW5IXC9_9FLAO</name>
<dbReference type="Proteomes" id="UP001597468">
    <property type="component" value="Unassembled WGS sequence"/>
</dbReference>
<dbReference type="Pfam" id="PF00144">
    <property type="entry name" value="Beta-lactamase"/>
    <property type="match status" value="1"/>
</dbReference>
<keyword evidence="3" id="KW-1185">Reference proteome</keyword>
<evidence type="ECO:0000313" key="3">
    <source>
        <dbReference type="Proteomes" id="UP001597468"/>
    </source>
</evidence>
<comment type="caution">
    <text evidence="2">The sequence shown here is derived from an EMBL/GenBank/DDBJ whole genome shotgun (WGS) entry which is preliminary data.</text>
</comment>
<dbReference type="InterPro" id="IPR001466">
    <property type="entry name" value="Beta-lactam-related"/>
</dbReference>
<dbReference type="PANTHER" id="PTHR43283:SF3">
    <property type="entry name" value="BETA-LACTAMASE FAMILY PROTEIN (AFU_ORTHOLOGUE AFUA_5G07500)"/>
    <property type="match status" value="1"/>
</dbReference>
<dbReference type="PANTHER" id="PTHR43283">
    <property type="entry name" value="BETA-LACTAMASE-RELATED"/>
    <property type="match status" value="1"/>
</dbReference>
<protein>
    <submittedName>
        <fullName evidence="2">Serine hydrolase domain-containing protein</fullName>
        <ecNumber evidence="2">3.-.-.-</ecNumber>
    </submittedName>
</protein>
<dbReference type="EMBL" id="JBHULT010000008">
    <property type="protein sequence ID" value="MFD2518055.1"/>
    <property type="molecule type" value="Genomic_DNA"/>
</dbReference>
<accession>A0ABW5IXC9</accession>
<proteinExistence type="predicted"/>
<evidence type="ECO:0000313" key="2">
    <source>
        <dbReference type="EMBL" id="MFD2518055.1"/>
    </source>
</evidence>
<dbReference type="PROSITE" id="PS51257">
    <property type="entry name" value="PROKAR_LIPOPROTEIN"/>
    <property type="match status" value="1"/>
</dbReference>
<dbReference type="EC" id="3.-.-.-" evidence="2"/>